<keyword evidence="3" id="KW-1185">Reference proteome</keyword>
<feature type="repeat" description="TPR" evidence="1">
    <location>
        <begin position="132"/>
        <end position="165"/>
    </location>
</feature>
<comment type="caution">
    <text evidence="2">The sequence shown here is derived from an EMBL/GenBank/DDBJ whole genome shotgun (WGS) entry which is preliminary data.</text>
</comment>
<dbReference type="AlphaFoldDB" id="A0ABD0YGR0"/>
<evidence type="ECO:0000313" key="3">
    <source>
        <dbReference type="Proteomes" id="UP001558652"/>
    </source>
</evidence>
<gene>
    <name evidence="2" type="ORF">AAG570_003883</name>
</gene>
<name>A0ABD0YGR0_9HEMI</name>
<dbReference type="SMART" id="SM00028">
    <property type="entry name" value="TPR"/>
    <property type="match status" value="10"/>
</dbReference>
<dbReference type="Pfam" id="PF14559">
    <property type="entry name" value="TPR_19"/>
    <property type="match status" value="1"/>
</dbReference>
<dbReference type="PROSITE" id="PS50005">
    <property type="entry name" value="TPR"/>
    <property type="match status" value="4"/>
</dbReference>
<dbReference type="InterPro" id="IPR011990">
    <property type="entry name" value="TPR-like_helical_dom_sf"/>
</dbReference>
<accession>A0ABD0YGR0</accession>
<sequence length="599" mass="68284">MEIEVMDLIDESCTASFKLELAGALEKAKEASAKEKNLIRFQEETGLADSHNLDLTFLVLFNLASQYAANSMYNEALSTYSVITRNRMFHNSNHLKINMAHIYVQIGDLPKAVKTYRMALDQIPATHTDLRVKIMFNIGLLFVKMGQYNDACNSFEYIMQERPDFKPGLFAILCYFTIGDKEKMKQGFLNLLQVPLNIDEDRYDNTDESRSKFIVETLRDDSLRKLEMEMKQEAEHCILTAVNLLAPVIEPTFTAGYDWCLTALRNSTHEGLAGNLEVNRAIVHLKKGEVTTAIESLKTVEKQDPKLVSIAATNLSFVHFLLGEIDEAEKFAEQARTADGYNTAAFINLANCSIMKGDHEKAKQLYLTALESSGTSIEALYNLGLLYKREEQYEDAIECFLKLHSVISSHPPVLYQLAQLHQLVGDVDQAIEWYLQLLSVVPADPSILQKLGEIYDSDNDKQQAYHFHYEAYRYLPSNLAVLEWLGAYFVTHRVAEKAIPFYEKASLMQPSEPKWPLLVGSCHRRTGNYQQAMKIYKQTHSKFPDSIECLKFLVRLCSDLGLKETTEYAMELKKAEKAKELRERINSSRPGECRVNNQH</sequence>
<feature type="repeat" description="TPR" evidence="1">
    <location>
        <begin position="93"/>
        <end position="126"/>
    </location>
</feature>
<feature type="repeat" description="TPR" evidence="1">
    <location>
        <begin position="377"/>
        <end position="410"/>
    </location>
</feature>
<dbReference type="EMBL" id="JBFDAA010000015">
    <property type="protein sequence ID" value="KAL1117568.1"/>
    <property type="molecule type" value="Genomic_DNA"/>
</dbReference>
<dbReference type="Pfam" id="PF13174">
    <property type="entry name" value="TPR_6"/>
    <property type="match status" value="2"/>
</dbReference>
<evidence type="ECO:0000256" key="1">
    <source>
        <dbReference type="PROSITE-ProRule" id="PRU00339"/>
    </source>
</evidence>
<organism evidence="2 3">
    <name type="scientific">Ranatra chinensis</name>
    <dbReference type="NCBI Taxonomy" id="642074"/>
    <lineage>
        <taxon>Eukaryota</taxon>
        <taxon>Metazoa</taxon>
        <taxon>Ecdysozoa</taxon>
        <taxon>Arthropoda</taxon>
        <taxon>Hexapoda</taxon>
        <taxon>Insecta</taxon>
        <taxon>Pterygota</taxon>
        <taxon>Neoptera</taxon>
        <taxon>Paraneoptera</taxon>
        <taxon>Hemiptera</taxon>
        <taxon>Heteroptera</taxon>
        <taxon>Panheteroptera</taxon>
        <taxon>Nepomorpha</taxon>
        <taxon>Nepidae</taxon>
        <taxon>Ranatrinae</taxon>
        <taxon>Ranatra</taxon>
    </lineage>
</organism>
<feature type="repeat" description="TPR" evidence="1">
    <location>
        <begin position="411"/>
        <end position="444"/>
    </location>
</feature>
<dbReference type="SUPFAM" id="SSF48452">
    <property type="entry name" value="TPR-like"/>
    <property type="match status" value="3"/>
</dbReference>
<protein>
    <submittedName>
        <fullName evidence="2">Uncharacterized protein</fullName>
    </submittedName>
</protein>
<proteinExistence type="predicted"/>
<dbReference type="Proteomes" id="UP001558652">
    <property type="component" value="Unassembled WGS sequence"/>
</dbReference>
<dbReference type="Pfam" id="PF13181">
    <property type="entry name" value="TPR_8"/>
    <property type="match status" value="1"/>
</dbReference>
<dbReference type="Gene3D" id="1.25.40.10">
    <property type="entry name" value="Tetratricopeptide repeat domain"/>
    <property type="match status" value="2"/>
</dbReference>
<dbReference type="PANTHER" id="PTHR44117:SF1">
    <property type="entry name" value="INTRAFLAGELLAR TRANSPORT PROTEIN 88 HOMOLOG"/>
    <property type="match status" value="1"/>
</dbReference>
<reference evidence="2 3" key="1">
    <citation type="submission" date="2024-07" db="EMBL/GenBank/DDBJ databases">
        <title>Chromosome-level genome assembly of the water stick insect Ranatra chinensis (Heteroptera: Nepidae).</title>
        <authorList>
            <person name="Liu X."/>
        </authorList>
    </citation>
    <scope>NUCLEOTIDE SEQUENCE [LARGE SCALE GENOMIC DNA]</scope>
    <source>
        <strain evidence="2">Cailab_2021Rc</strain>
        <tissue evidence="2">Muscle</tissue>
    </source>
</reference>
<dbReference type="Pfam" id="PF13176">
    <property type="entry name" value="TPR_7"/>
    <property type="match status" value="2"/>
</dbReference>
<dbReference type="InterPro" id="IPR019734">
    <property type="entry name" value="TPR_rpt"/>
</dbReference>
<dbReference type="PANTHER" id="PTHR44117">
    <property type="entry name" value="INTRAFLAGELLAR TRANSPORT PROTEIN 88 HOMOLOG"/>
    <property type="match status" value="1"/>
</dbReference>
<keyword evidence="1" id="KW-0802">TPR repeat</keyword>
<dbReference type="FunFam" id="1.25.40.10:FF:000468">
    <property type="entry name" value="Intraflagellar transport 88 homolog"/>
    <property type="match status" value="1"/>
</dbReference>
<evidence type="ECO:0000313" key="2">
    <source>
        <dbReference type="EMBL" id="KAL1117568.1"/>
    </source>
</evidence>